<keyword evidence="3" id="KW-1185">Reference proteome</keyword>
<proteinExistence type="predicted"/>
<evidence type="ECO:0000313" key="2">
    <source>
        <dbReference type="EMBL" id="KAF3031777.1"/>
    </source>
</evidence>
<dbReference type="Proteomes" id="UP000758155">
    <property type="component" value="Unassembled WGS sequence"/>
</dbReference>
<dbReference type="EMBL" id="SWKV01000124">
    <property type="protein sequence ID" value="KAF3031777.1"/>
    <property type="molecule type" value="Genomic_DNA"/>
</dbReference>
<organism evidence="2 3">
    <name type="scientific">Didymella heteroderae</name>
    <dbReference type="NCBI Taxonomy" id="1769908"/>
    <lineage>
        <taxon>Eukaryota</taxon>
        <taxon>Fungi</taxon>
        <taxon>Dikarya</taxon>
        <taxon>Ascomycota</taxon>
        <taxon>Pezizomycotina</taxon>
        <taxon>Dothideomycetes</taxon>
        <taxon>Pleosporomycetidae</taxon>
        <taxon>Pleosporales</taxon>
        <taxon>Pleosporineae</taxon>
        <taxon>Didymellaceae</taxon>
        <taxon>Didymella</taxon>
    </lineage>
</organism>
<accession>A0A9P4WGJ0</accession>
<name>A0A9P4WGJ0_9PLEO</name>
<feature type="region of interest" description="Disordered" evidence="1">
    <location>
        <begin position="70"/>
        <end position="102"/>
    </location>
</feature>
<feature type="compositionally biased region" description="Basic residues" evidence="1">
    <location>
        <begin position="92"/>
        <end position="102"/>
    </location>
</feature>
<evidence type="ECO:0000313" key="3">
    <source>
        <dbReference type="Proteomes" id="UP000758155"/>
    </source>
</evidence>
<sequence>MHPSPVSPASPADHLLTMLSALRPSTSCRPARYHYTPDAAYHSLRLTVDLHHLTDKAAAKKGHKLRVAGLAASHSDDERRHRWRLPSTTTRNTKRGRRWTQE</sequence>
<comment type="caution">
    <text evidence="2">The sequence shown here is derived from an EMBL/GenBank/DDBJ whole genome shotgun (WGS) entry which is preliminary data.</text>
</comment>
<dbReference type="AlphaFoldDB" id="A0A9P4WGJ0"/>
<protein>
    <submittedName>
        <fullName evidence="2">Uncharacterized protein</fullName>
    </submittedName>
</protein>
<gene>
    <name evidence="2" type="ORF">E8E12_003097</name>
</gene>
<reference evidence="2" key="1">
    <citation type="submission" date="2019-04" db="EMBL/GenBank/DDBJ databases">
        <title>Sequencing of skin fungus with MAO and IRED activity.</title>
        <authorList>
            <person name="Marsaioli A.J."/>
            <person name="Bonatto J.M.C."/>
            <person name="Reis Junior O."/>
        </authorList>
    </citation>
    <scope>NUCLEOTIDE SEQUENCE</scope>
    <source>
        <strain evidence="2">28M1</strain>
    </source>
</reference>
<evidence type="ECO:0000256" key="1">
    <source>
        <dbReference type="SAM" id="MobiDB-lite"/>
    </source>
</evidence>